<evidence type="ECO:0000313" key="2">
    <source>
        <dbReference type="EMBL" id="KAK4121556.1"/>
    </source>
</evidence>
<feature type="region of interest" description="Disordered" evidence="1">
    <location>
        <begin position="1"/>
        <end position="25"/>
    </location>
</feature>
<reference evidence="2" key="2">
    <citation type="submission" date="2023-05" db="EMBL/GenBank/DDBJ databases">
        <authorList>
            <consortium name="Lawrence Berkeley National Laboratory"/>
            <person name="Steindorff A."/>
            <person name="Hensen N."/>
            <person name="Bonometti L."/>
            <person name="Westerberg I."/>
            <person name="Brannstrom I.O."/>
            <person name="Guillou S."/>
            <person name="Cros-Aarteil S."/>
            <person name="Calhoun S."/>
            <person name="Haridas S."/>
            <person name="Kuo A."/>
            <person name="Mondo S."/>
            <person name="Pangilinan J."/>
            <person name="Riley R."/>
            <person name="Labutti K."/>
            <person name="Andreopoulos B."/>
            <person name="Lipzen A."/>
            <person name="Chen C."/>
            <person name="Yanf M."/>
            <person name="Daum C."/>
            <person name="Ng V."/>
            <person name="Clum A."/>
            <person name="Ohm R."/>
            <person name="Martin F."/>
            <person name="Silar P."/>
            <person name="Natvig D."/>
            <person name="Lalanne C."/>
            <person name="Gautier V."/>
            <person name="Ament-Velasquez S.L."/>
            <person name="Kruys A."/>
            <person name="Hutchinson M.I."/>
            <person name="Powell A.J."/>
            <person name="Barry K."/>
            <person name="Miller A.N."/>
            <person name="Grigoriev I.V."/>
            <person name="Debuchy R."/>
            <person name="Gladieux P."/>
            <person name="Thoren M.H."/>
            <person name="Johannesson H."/>
        </authorList>
    </citation>
    <scope>NUCLEOTIDE SEQUENCE</scope>
    <source>
        <strain evidence="2">CBS 731.68</strain>
    </source>
</reference>
<reference evidence="2" key="1">
    <citation type="journal article" date="2023" name="Mol. Phylogenet. Evol.">
        <title>Genome-scale phylogeny and comparative genomics of the fungal order Sordariales.</title>
        <authorList>
            <person name="Hensen N."/>
            <person name="Bonometti L."/>
            <person name="Westerberg I."/>
            <person name="Brannstrom I.O."/>
            <person name="Guillou S."/>
            <person name="Cros-Aarteil S."/>
            <person name="Calhoun S."/>
            <person name="Haridas S."/>
            <person name="Kuo A."/>
            <person name="Mondo S."/>
            <person name="Pangilinan J."/>
            <person name="Riley R."/>
            <person name="LaButti K."/>
            <person name="Andreopoulos B."/>
            <person name="Lipzen A."/>
            <person name="Chen C."/>
            <person name="Yan M."/>
            <person name="Daum C."/>
            <person name="Ng V."/>
            <person name="Clum A."/>
            <person name="Steindorff A."/>
            <person name="Ohm R.A."/>
            <person name="Martin F."/>
            <person name="Silar P."/>
            <person name="Natvig D.O."/>
            <person name="Lalanne C."/>
            <person name="Gautier V."/>
            <person name="Ament-Velasquez S.L."/>
            <person name="Kruys A."/>
            <person name="Hutchinson M.I."/>
            <person name="Powell A.J."/>
            <person name="Barry K."/>
            <person name="Miller A.N."/>
            <person name="Grigoriev I.V."/>
            <person name="Debuchy R."/>
            <person name="Gladieux P."/>
            <person name="Hiltunen Thoren M."/>
            <person name="Johannesson H."/>
        </authorList>
    </citation>
    <scope>NUCLEOTIDE SEQUENCE</scope>
    <source>
        <strain evidence="2">CBS 731.68</strain>
    </source>
</reference>
<name>A0AAN6TWS8_9PEZI</name>
<proteinExistence type="predicted"/>
<dbReference type="GeneID" id="87822540"/>
<organism evidence="2 3">
    <name type="scientific">Parathielavia appendiculata</name>
    <dbReference type="NCBI Taxonomy" id="2587402"/>
    <lineage>
        <taxon>Eukaryota</taxon>
        <taxon>Fungi</taxon>
        <taxon>Dikarya</taxon>
        <taxon>Ascomycota</taxon>
        <taxon>Pezizomycotina</taxon>
        <taxon>Sordariomycetes</taxon>
        <taxon>Sordariomycetidae</taxon>
        <taxon>Sordariales</taxon>
        <taxon>Chaetomiaceae</taxon>
        <taxon>Parathielavia</taxon>
    </lineage>
</organism>
<feature type="compositionally biased region" description="Polar residues" evidence="1">
    <location>
        <begin position="146"/>
        <end position="156"/>
    </location>
</feature>
<keyword evidence="3" id="KW-1185">Reference proteome</keyword>
<evidence type="ECO:0000256" key="1">
    <source>
        <dbReference type="SAM" id="MobiDB-lite"/>
    </source>
</evidence>
<dbReference type="Proteomes" id="UP001302602">
    <property type="component" value="Unassembled WGS sequence"/>
</dbReference>
<evidence type="ECO:0000313" key="3">
    <source>
        <dbReference type="Proteomes" id="UP001302602"/>
    </source>
</evidence>
<gene>
    <name evidence="2" type="ORF">N657DRAFT_109679</name>
</gene>
<protein>
    <submittedName>
        <fullName evidence="2">Uncharacterized protein</fullName>
    </submittedName>
</protein>
<feature type="region of interest" description="Disordered" evidence="1">
    <location>
        <begin position="135"/>
        <end position="156"/>
    </location>
</feature>
<dbReference type="RefSeq" id="XP_062645327.1">
    <property type="nucleotide sequence ID" value="XM_062785774.1"/>
</dbReference>
<dbReference type="AlphaFoldDB" id="A0AAN6TWS8"/>
<feature type="compositionally biased region" description="Basic residues" evidence="1">
    <location>
        <begin position="1"/>
        <end position="10"/>
    </location>
</feature>
<dbReference type="EMBL" id="MU853233">
    <property type="protein sequence ID" value="KAK4121556.1"/>
    <property type="molecule type" value="Genomic_DNA"/>
</dbReference>
<accession>A0AAN6TWS8</accession>
<sequence length="156" mass="16752">MLWSLRRGHHQPTPGTRAPPKLHGASSPHLYPICQTYGDVVSGHQVAIQRINDSPSRHRGAWPRRSALVGALLVDSRRSTARALATHNGGVNKYYFAGLPTTLTPQAELVVNDSAAAADGLRVLASWWAASGGQSQRRRTQGGSIHSGSQWSCTAI</sequence>
<comment type="caution">
    <text evidence="2">The sequence shown here is derived from an EMBL/GenBank/DDBJ whole genome shotgun (WGS) entry which is preliminary data.</text>
</comment>